<evidence type="ECO:0000256" key="2">
    <source>
        <dbReference type="ARBA" id="ARBA00023315"/>
    </source>
</evidence>
<dbReference type="Pfam" id="PF08545">
    <property type="entry name" value="ACP_syn_III"/>
    <property type="match status" value="1"/>
</dbReference>
<keyword evidence="1" id="KW-0808">Transferase</keyword>
<proteinExistence type="predicted"/>
<dbReference type="CDD" id="cd00830">
    <property type="entry name" value="KAS_III"/>
    <property type="match status" value="1"/>
</dbReference>
<dbReference type="RefSeq" id="WP_088909132.1">
    <property type="nucleotide sequence ID" value="NZ_CP018145.1"/>
</dbReference>
<gene>
    <name evidence="5" type="ORF">BP422_19075</name>
</gene>
<dbReference type="KEGG" id="bfm:BP422_19075"/>
<protein>
    <submittedName>
        <fullName evidence="5">3-oxoacyl-ACP synthase</fullName>
    </submittedName>
</protein>
<feature type="domain" description="Beta-ketoacyl-[acyl-carrier-protein] synthase III C-terminal" evidence="3">
    <location>
        <begin position="242"/>
        <end position="331"/>
    </location>
</feature>
<keyword evidence="2" id="KW-0012">Acyltransferase</keyword>
<dbReference type="Pfam" id="PF08541">
    <property type="entry name" value="ACP_syn_III_C"/>
    <property type="match status" value="1"/>
</dbReference>
<dbReference type="Gene3D" id="3.40.47.10">
    <property type="match status" value="1"/>
</dbReference>
<dbReference type="GO" id="GO:0006633">
    <property type="term" value="P:fatty acid biosynthetic process"/>
    <property type="evidence" value="ECO:0007669"/>
    <property type="project" value="InterPro"/>
</dbReference>
<evidence type="ECO:0000259" key="3">
    <source>
        <dbReference type="Pfam" id="PF08541"/>
    </source>
</evidence>
<evidence type="ECO:0000313" key="5">
    <source>
        <dbReference type="EMBL" id="ASJ55463.1"/>
    </source>
</evidence>
<accession>A0A220MKH3</accession>
<dbReference type="InterPro" id="IPR016039">
    <property type="entry name" value="Thiolase-like"/>
</dbReference>
<dbReference type="PANTHER" id="PTHR34069">
    <property type="entry name" value="3-OXOACYL-[ACYL-CARRIER-PROTEIN] SYNTHASE 3"/>
    <property type="match status" value="1"/>
</dbReference>
<dbReference type="SUPFAM" id="SSF53901">
    <property type="entry name" value="Thiolase-like"/>
    <property type="match status" value="1"/>
</dbReference>
<dbReference type="GO" id="GO:0044550">
    <property type="term" value="P:secondary metabolite biosynthetic process"/>
    <property type="evidence" value="ECO:0007669"/>
    <property type="project" value="TreeGrafter"/>
</dbReference>
<dbReference type="NCBIfam" id="NF006829">
    <property type="entry name" value="PRK09352.1"/>
    <property type="match status" value="1"/>
</dbReference>
<name>A0A220MKH3_9BACL</name>
<dbReference type="GO" id="GO:0004315">
    <property type="term" value="F:3-oxoacyl-[acyl-carrier-protein] synthase activity"/>
    <property type="evidence" value="ECO:0007669"/>
    <property type="project" value="InterPro"/>
</dbReference>
<evidence type="ECO:0000259" key="4">
    <source>
        <dbReference type="Pfam" id="PF08545"/>
    </source>
</evidence>
<organism evidence="5 6">
    <name type="scientific">Brevibacillus formosus</name>
    <dbReference type="NCBI Taxonomy" id="54913"/>
    <lineage>
        <taxon>Bacteria</taxon>
        <taxon>Bacillati</taxon>
        <taxon>Bacillota</taxon>
        <taxon>Bacilli</taxon>
        <taxon>Bacillales</taxon>
        <taxon>Paenibacillaceae</taxon>
        <taxon>Brevibacillus</taxon>
    </lineage>
</organism>
<dbReference type="InterPro" id="IPR013747">
    <property type="entry name" value="ACP_syn_III_C"/>
</dbReference>
<dbReference type="Proteomes" id="UP000197781">
    <property type="component" value="Chromosome"/>
</dbReference>
<evidence type="ECO:0000256" key="1">
    <source>
        <dbReference type="ARBA" id="ARBA00022679"/>
    </source>
</evidence>
<reference evidence="5 6" key="1">
    <citation type="submission" date="2016-11" db="EMBL/GenBank/DDBJ databases">
        <authorList>
            <person name="Jaros S."/>
            <person name="Januszkiewicz K."/>
            <person name="Wedrychowicz H."/>
        </authorList>
    </citation>
    <scope>NUCLEOTIDE SEQUENCE [LARGE SCALE GENOMIC DNA]</scope>
    <source>
        <strain evidence="5 6">NF2</strain>
    </source>
</reference>
<dbReference type="AlphaFoldDB" id="A0A220MKH3"/>
<dbReference type="PANTHER" id="PTHR34069:SF2">
    <property type="entry name" value="BETA-KETOACYL-[ACYL-CARRIER-PROTEIN] SYNTHASE III"/>
    <property type="match status" value="1"/>
</dbReference>
<feature type="domain" description="Beta-ketoacyl-[acyl-carrier-protein] synthase III N-terminal" evidence="4">
    <location>
        <begin position="109"/>
        <end position="188"/>
    </location>
</feature>
<dbReference type="EMBL" id="CP018145">
    <property type="protein sequence ID" value="ASJ55463.1"/>
    <property type="molecule type" value="Genomic_DNA"/>
</dbReference>
<dbReference type="NCBIfam" id="NF005541">
    <property type="entry name" value="PRK07204.1"/>
    <property type="match status" value="1"/>
</dbReference>
<dbReference type="InterPro" id="IPR013751">
    <property type="entry name" value="ACP_syn_III_N"/>
</dbReference>
<sequence>MERKIKILGTGKYLPTRRVTAAELEEKLGLAAGWVEKKSGVSVRHFVTNETAAQMGAIAARRALEAAGLSLHDIDCIVCASGTAQQEIPCTAALIQEELQLSKSGIPCFDINATCLSFVTALDVMSCQMAVGIYERVLIISSEISSAGLNWEQKESCVLFGDGAAAVVIGRTPETESSRLLGSSMKTYSEGAHYSEIRGGGTLIHPSQFAQGREADFAFDMDGRKIFRLTSQLITGFVERLLSSASVTKEQIRTVIPHQASGMAMRIMAGKLGFSNQQMVNILAEHGNVIAASIPMALHEAIGQNRVRRGDHLMLLGTSAGLSLGGIVLEY</sequence>
<evidence type="ECO:0000313" key="6">
    <source>
        <dbReference type="Proteomes" id="UP000197781"/>
    </source>
</evidence>